<dbReference type="EMBL" id="BARW01003051">
    <property type="protein sequence ID" value="GAI62816.1"/>
    <property type="molecule type" value="Genomic_DNA"/>
</dbReference>
<protein>
    <recommendedName>
        <fullName evidence="5">Mechanosensitive ion channel inner membrane domain-containing protein</fullName>
    </recommendedName>
</protein>
<evidence type="ECO:0000256" key="1">
    <source>
        <dbReference type="SAM" id="Phobius"/>
    </source>
</evidence>
<comment type="caution">
    <text evidence="4">The sequence shown here is derived from an EMBL/GenBank/DDBJ whole genome shotgun (WGS) entry which is preliminary data.</text>
</comment>
<dbReference type="PANTHER" id="PTHR30566">
    <property type="entry name" value="YNAI-RELATED MECHANOSENSITIVE ION CHANNEL"/>
    <property type="match status" value="1"/>
</dbReference>
<sequence length="212" mass="24481">MINDFFQQIYFQNRVIDYIIAISFFILLVISIQIIKSIILKLLKAWAKKTTTTVDDKFVKVFEQKIKPFLNLIYFGAFYISIKRLTMDSQIERFFNIFVIVLLTFFGIRFLLSITIYGLETYWVKKEKDKAKKQALKGIITIIKIIVWSIFLIILLDNLGIKISALVAGLGIGGIAIALAAQTVLGDLFSYFIIFFDRPFEIGDFIVIGDYR</sequence>
<dbReference type="Gene3D" id="1.10.287.1260">
    <property type="match status" value="1"/>
</dbReference>
<keyword evidence="1" id="KW-1133">Transmembrane helix</keyword>
<evidence type="ECO:0000259" key="2">
    <source>
        <dbReference type="Pfam" id="PF00924"/>
    </source>
</evidence>
<proteinExistence type="predicted"/>
<name>X1R712_9ZZZZ</name>
<evidence type="ECO:0008006" key="5">
    <source>
        <dbReference type="Google" id="ProtNLM"/>
    </source>
</evidence>
<accession>X1R712</accession>
<dbReference type="SUPFAM" id="SSF82861">
    <property type="entry name" value="Mechanosensitive channel protein MscS (YggB), transmembrane region"/>
    <property type="match status" value="1"/>
</dbReference>
<dbReference type="AlphaFoldDB" id="X1R712"/>
<dbReference type="InterPro" id="IPR049142">
    <property type="entry name" value="MS_channel_1st"/>
</dbReference>
<feature type="transmembrane region" description="Helical" evidence="1">
    <location>
        <begin position="163"/>
        <end position="185"/>
    </location>
</feature>
<evidence type="ECO:0000259" key="3">
    <source>
        <dbReference type="Pfam" id="PF21088"/>
    </source>
</evidence>
<dbReference type="GO" id="GO:0055085">
    <property type="term" value="P:transmembrane transport"/>
    <property type="evidence" value="ECO:0007669"/>
    <property type="project" value="InterPro"/>
</dbReference>
<feature type="domain" description="Mechanosensitive ion channel MscS" evidence="2">
    <location>
        <begin position="184"/>
        <end position="210"/>
    </location>
</feature>
<dbReference type="GO" id="GO:0016020">
    <property type="term" value="C:membrane"/>
    <property type="evidence" value="ECO:0007669"/>
    <property type="project" value="InterPro"/>
</dbReference>
<dbReference type="InterPro" id="IPR011014">
    <property type="entry name" value="MscS_channel_TM-2"/>
</dbReference>
<feature type="non-terminal residue" evidence="4">
    <location>
        <position position="212"/>
    </location>
</feature>
<dbReference type="Pfam" id="PF21088">
    <property type="entry name" value="MS_channel_1st"/>
    <property type="match status" value="1"/>
</dbReference>
<organism evidence="4">
    <name type="scientific">marine sediment metagenome</name>
    <dbReference type="NCBI Taxonomy" id="412755"/>
    <lineage>
        <taxon>unclassified sequences</taxon>
        <taxon>metagenomes</taxon>
        <taxon>ecological metagenomes</taxon>
    </lineage>
</organism>
<dbReference type="InterPro" id="IPR006685">
    <property type="entry name" value="MscS_channel_2nd"/>
</dbReference>
<evidence type="ECO:0000313" key="4">
    <source>
        <dbReference type="EMBL" id="GAI62816.1"/>
    </source>
</evidence>
<reference evidence="4" key="1">
    <citation type="journal article" date="2014" name="Front. Microbiol.">
        <title>High frequency of phylogenetically diverse reductive dehalogenase-homologous genes in deep subseafloor sedimentary metagenomes.</title>
        <authorList>
            <person name="Kawai M."/>
            <person name="Futagami T."/>
            <person name="Toyoda A."/>
            <person name="Takaki Y."/>
            <person name="Nishi S."/>
            <person name="Hori S."/>
            <person name="Arai W."/>
            <person name="Tsubouchi T."/>
            <person name="Morono Y."/>
            <person name="Uchiyama I."/>
            <person name="Ito T."/>
            <person name="Fujiyama A."/>
            <person name="Inagaki F."/>
            <person name="Takami H."/>
        </authorList>
    </citation>
    <scope>NUCLEOTIDE SEQUENCE</scope>
    <source>
        <strain evidence="4">Expedition CK06-06</strain>
    </source>
</reference>
<keyword evidence="1" id="KW-0812">Transmembrane</keyword>
<keyword evidence="1" id="KW-0472">Membrane</keyword>
<feature type="domain" description="Mechanosensitive ion channel transmembrane helices 2/3" evidence="3">
    <location>
        <begin position="141"/>
        <end position="182"/>
    </location>
</feature>
<feature type="transmembrane region" description="Helical" evidence="1">
    <location>
        <begin position="15"/>
        <end position="35"/>
    </location>
</feature>
<dbReference type="PANTHER" id="PTHR30566:SF25">
    <property type="entry name" value="INNER MEMBRANE PROTEIN"/>
    <property type="match status" value="1"/>
</dbReference>
<feature type="transmembrane region" description="Helical" evidence="1">
    <location>
        <begin position="94"/>
        <end position="119"/>
    </location>
</feature>
<gene>
    <name evidence="4" type="ORF">S12H4_08036</name>
</gene>
<dbReference type="Pfam" id="PF00924">
    <property type="entry name" value="MS_channel_2nd"/>
    <property type="match status" value="1"/>
</dbReference>
<feature type="transmembrane region" description="Helical" evidence="1">
    <location>
        <begin position="139"/>
        <end position="156"/>
    </location>
</feature>